<keyword evidence="8" id="KW-0675">Receptor</keyword>
<protein>
    <recommendedName>
        <fullName evidence="10">Nuclear receptor domain-containing protein</fullName>
    </recommendedName>
</protein>
<dbReference type="SUPFAM" id="SSF57716">
    <property type="entry name" value="Glucocorticoid receptor-like (DNA-binding domain)"/>
    <property type="match status" value="1"/>
</dbReference>
<dbReference type="PROSITE" id="PS00031">
    <property type="entry name" value="NUCLEAR_REC_DBD_1"/>
    <property type="match status" value="1"/>
</dbReference>
<evidence type="ECO:0000256" key="8">
    <source>
        <dbReference type="ARBA" id="ARBA00023170"/>
    </source>
</evidence>
<dbReference type="PRINTS" id="PR00047">
    <property type="entry name" value="STROIDFINGER"/>
</dbReference>
<dbReference type="GO" id="GO:0005634">
    <property type="term" value="C:nucleus"/>
    <property type="evidence" value="ECO:0007669"/>
    <property type="project" value="UniProtKB-SubCell"/>
</dbReference>
<feature type="non-terminal residue" evidence="11">
    <location>
        <position position="164"/>
    </location>
</feature>
<keyword evidence="7" id="KW-0804">Transcription</keyword>
<dbReference type="GO" id="GO:0008270">
    <property type="term" value="F:zinc ion binding"/>
    <property type="evidence" value="ECO:0007669"/>
    <property type="project" value="UniProtKB-KW"/>
</dbReference>
<name>A0A0K8S760_LYGHE</name>
<accession>A0A0K8S760</accession>
<reference evidence="11" key="1">
    <citation type="submission" date="2014-09" db="EMBL/GenBank/DDBJ databases">
        <authorList>
            <person name="Magalhaes I.L.F."/>
            <person name="Oliveira U."/>
            <person name="Santos F.R."/>
            <person name="Vidigal T.H.D.A."/>
            <person name="Brescovit A.D."/>
            <person name="Santos A.J."/>
        </authorList>
    </citation>
    <scope>NUCLEOTIDE SEQUENCE</scope>
</reference>
<dbReference type="PANTHER" id="PTHR24083">
    <property type="entry name" value="NUCLEAR HORMONE RECEPTOR"/>
    <property type="match status" value="1"/>
</dbReference>
<dbReference type="GO" id="GO:0043565">
    <property type="term" value="F:sequence-specific DNA binding"/>
    <property type="evidence" value="ECO:0007669"/>
    <property type="project" value="InterPro"/>
</dbReference>
<comment type="subcellular location">
    <subcellularLocation>
        <location evidence="1">Nucleus</location>
    </subcellularLocation>
</comment>
<keyword evidence="2" id="KW-0479">Metal-binding</keyword>
<dbReference type="InterPro" id="IPR013088">
    <property type="entry name" value="Znf_NHR/GATA"/>
</dbReference>
<evidence type="ECO:0000256" key="4">
    <source>
        <dbReference type="ARBA" id="ARBA00022833"/>
    </source>
</evidence>
<dbReference type="CDD" id="cd07164">
    <property type="entry name" value="NR_DBD_PNR_like_1"/>
    <property type="match status" value="1"/>
</dbReference>
<feature type="non-terminal residue" evidence="11">
    <location>
        <position position="1"/>
    </location>
</feature>
<evidence type="ECO:0000256" key="7">
    <source>
        <dbReference type="ARBA" id="ARBA00023163"/>
    </source>
</evidence>
<dbReference type="InterPro" id="IPR050274">
    <property type="entry name" value="Nuclear_hormone_rcpt_NR2"/>
</dbReference>
<dbReference type="GO" id="GO:0003700">
    <property type="term" value="F:DNA-binding transcription factor activity"/>
    <property type="evidence" value="ECO:0007669"/>
    <property type="project" value="InterPro"/>
</dbReference>
<evidence type="ECO:0000256" key="6">
    <source>
        <dbReference type="ARBA" id="ARBA00023125"/>
    </source>
</evidence>
<dbReference type="AlphaFoldDB" id="A0A0K8S760"/>
<feature type="domain" description="Nuclear receptor" evidence="10">
    <location>
        <begin position="32"/>
        <end position="107"/>
    </location>
</feature>
<dbReference type="PROSITE" id="PS51030">
    <property type="entry name" value="NUCLEAR_REC_DBD_2"/>
    <property type="match status" value="1"/>
</dbReference>
<sequence length="164" mass="18851">GFQRCHTSAPRLLHPEDKRSPYFISMEDRMKDTVCKVCGDKSSGKHYGVPSCDGCRGFFKRSIRRNLDYVCKESGRCVVDVTRRNQCQACRFSKCLKVNMKKDAVQHERSPRNTVTPNTIPTFTYHPPHYLPSFPYISPYPVPGLPLMNCYLRNDPPCNENEVS</sequence>
<keyword evidence="3" id="KW-0863">Zinc-finger</keyword>
<evidence type="ECO:0000256" key="5">
    <source>
        <dbReference type="ARBA" id="ARBA00023015"/>
    </source>
</evidence>
<evidence type="ECO:0000313" key="11">
    <source>
        <dbReference type="EMBL" id="JAG49118.1"/>
    </source>
</evidence>
<dbReference type="SMART" id="SM00399">
    <property type="entry name" value="ZnF_C4"/>
    <property type="match status" value="1"/>
</dbReference>
<evidence type="ECO:0000259" key="10">
    <source>
        <dbReference type="PROSITE" id="PS51030"/>
    </source>
</evidence>
<keyword evidence="4" id="KW-0862">Zinc</keyword>
<keyword evidence="6" id="KW-0238">DNA-binding</keyword>
<keyword evidence="5" id="KW-0805">Transcription regulation</keyword>
<evidence type="ECO:0000256" key="2">
    <source>
        <dbReference type="ARBA" id="ARBA00022723"/>
    </source>
</evidence>
<proteinExistence type="predicted"/>
<evidence type="ECO:0000256" key="1">
    <source>
        <dbReference type="ARBA" id="ARBA00004123"/>
    </source>
</evidence>
<dbReference type="Gene3D" id="3.30.50.10">
    <property type="entry name" value="Erythroid Transcription Factor GATA-1, subunit A"/>
    <property type="match status" value="1"/>
</dbReference>
<dbReference type="InterPro" id="IPR001628">
    <property type="entry name" value="Znf_hrmn_rcpt"/>
</dbReference>
<evidence type="ECO:0000256" key="3">
    <source>
        <dbReference type="ARBA" id="ARBA00022771"/>
    </source>
</evidence>
<dbReference type="Pfam" id="PF00105">
    <property type="entry name" value="zf-C4"/>
    <property type="match status" value="1"/>
</dbReference>
<keyword evidence="9" id="KW-0539">Nucleus</keyword>
<dbReference type="EMBL" id="GBRD01016709">
    <property type="protein sequence ID" value="JAG49118.1"/>
    <property type="molecule type" value="Transcribed_RNA"/>
</dbReference>
<evidence type="ECO:0000256" key="9">
    <source>
        <dbReference type="ARBA" id="ARBA00023242"/>
    </source>
</evidence>
<organism evidence="11">
    <name type="scientific">Lygus hesperus</name>
    <name type="common">Western plant bug</name>
    <dbReference type="NCBI Taxonomy" id="30085"/>
    <lineage>
        <taxon>Eukaryota</taxon>
        <taxon>Metazoa</taxon>
        <taxon>Ecdysozoa</taxon>
        <taxon>Arthropoda</taxon>
        <taxon>Hexapoda</taxon>
        <taxon>Insecta</taxon>
        <taxon>Pterygota</taxon>
        <taxon>Neoptera</taxon>
        <taxon>Paraneoptera</taxon>
        <taxon>Hemiptera</taxon>
        <taxon>Heteroptera</taxon>
        <taxon>Panheteroptera</taxon>
        <taxon>Cimicomorpha</taxon>
        <taxon>Miridae</taxon>
        <taxon>Mirini</taxon>
        <taxon>Lygus</taxon>
    </lineage>
</organism>
<dbReference type="FunFam" id="3.30.50.10:FF:000058">
    <property type="entry name" value="Nuclear Hormone Receptor family"/>
    <property type="match status" value="1"/>
</dbReference>